<keyword evidence="8" id="KW-0966">Cell projection</keyword>
<evidence type="ECO:0000313" key="11">
    <source>
        <dbReference type="Proteomes" id="UP000286681"/>
    </source>
</evidence>
<sequence length="219" mass="22980">MTTINANAGANGTNNSGSPLAGLSKDYTMFLKLLTTQMQHQDPLDPMDTSEYTQQLVQYSQVEQSIQQTGALKDILSQLGAQQMSQASSFIGREARFDSAVAGLGTDPAKWTYHVNGTPTAITATITDASGKVVNTVTLDPKAQGRFEWDGKKSDGTRAPDGAYTLAVKATTANGDKLETTINSVAKVTDVVASGGEIMLGVNGIRMPLYGLVAVSAGT</sequence>
<name>A0A1L6J9L8_9SPHN</name>
<feature type="domain" description="FlgD Tudor-like" evidence="7">
    <location>
        <begin position="82"/>
        <end position="209"/>
    </location>
</feature>
<feature type="domain" description="FlgD/Vpr Ig-like" evidence="6">
    <location>
        <begin position="103"/>
        <end position="173"/>
    </location>
</feature>
<dbReference type="EMBL" id="CP018820">
    <property type="protein sequence ID" value="APR52608.1"/>
    <property type="molecule type" value="Genomic_DNA"/>
</dbReference>
<evidence type="ECO:0000313" key="8">
    <source>
        <dbReference type="EMBL" id="APR52608.1"/>
    </source>
</evidence>
<dbReference type="GeneID" id="44132767"/>
<evidence type="ECO:0000256" key="2">
    <source>
        <dbReference type="ARBA" id="ARBA00016013"/>
    </source>
</evidence>
<reference evidence="8" key="1">
    <citation type="submission" date="2016-12" db="EMBL/GenBank/DDBJ databases">
        <title>Whole genome sequencing of Sphingomonas koreensis.</title>
        <authorList>
            <person name="Conlan S."/>
            <person name="Thomas P.J."/>
            <person name="Mullikin J."/>
            <person name="Palmore T.N."/>
            <person name="Frank K.M."/>
            <person name="Segre J.A."/>
        </authorList>
    </citation>
    <scope>NUCLEOTIDE SEQUENCE</scope>
    <source>
        <strain evidence="8">ABOJV</strain>
    </source>
</reference>
<keyword evidence="10" id="KW-1185">Reference proteome</keyword>
<reference evidence="9 11" key="3">
    <citation type="submission" date="2018-07" db="EMBL/GenBank/DDBJ databases">
        <title>Genomic and Epidemiologic Investigation of an Indolent Hospital Outbreak.</title>
        <authorList>
            <person name="Johnson R.C."/>
            <person name="Deming C."/>
            <person name="Conlan S."/>
            <person name="Zellmer C.J."/>
            <person name="Michelin A.V."/>
            <person name="Lee-Lin S."/>
            <person name="Thomas P.J."/>
            <person name="Park M."/>
            <person name="Weingarten R.A."/>
            <person name="Less J."/>
            <person name="Dekker J.P."/>
            <person name="Frank K.M."/>
            <person name="Musser K.A."/>
            <person name="Mcquiston J.R."/>
            <person name="Henderson D.K."/>
            <person name="Lau A.F."/>
            <person name="Palmore T.N."/>
            <person name="Segre J.A."/>
        </authorList>
    </citation>
    <scope>NUCLEOTIDE SEQUENCE [LARGE SCALE GENOMIC DNA]</scope>
    <source>
        <strain evidence="9 11">SK-NIH.Env10_0317</strain>
    </source>
</reference>
<evidence type="ECO:0000259" key="7">
    <source>
        <dbReference type="Pfam" id="PF13861"/>
    </source>
</evidence>
<proteinExistence type="inferred from homology"/>
<evidence type="ECO:0000313" key="10">
    <source>
        <dbReference type="Proteomes" id="UP000185161"/>
    </source>
</evidence>
<dbReference type="InterPro" id="IPR025965">
    <property type="entry name" value="FlgD/Vpr_Ig-like"/>
</dbReference>
<protein>
    <recommendedName>
        <fullName evidence="2 5">Basal-body rod modification protein FlgD</fullName>
    </recommendedName>
</protein>
<evidence type="ECO:0000256" key="4">
    <source>
        <dbReference type="ARBA" id="ARBA00024746"/>
    </source>
</evidence>
<keyword evidence="3 5" id="KW-1005">Bacterial flagellum biogenesis</keyword>
<keyword evidence="8" id="KW-0282">Flagellum</keyword>
<accession>A0A1L6J9L8</accession>
<keyword evidence="8" id="KW-0969">Cilium</keyword>
<evidence type="ECO:0000313" key="9">
    <source>
        <dbReference type="EMBL" id="RSU99973.1"/>
    </source>
</evidence>
<evidence type="ECO:0000259" key="6">
    <source>
        <dbReference type="Pfam" id="PF13860"/>
    </source>
</evidence>
<dbReference type="Pfam" id="PF13860">
    <property type="entry name" value="FlgD_ig"/>
    <property type="match status" value="1"/>
</dbReference>
<dbReference type="GO" id="GO:0044781">
    <property type="term" value="P:bacterial-type flagellum organization"/>
    <property type="evidence" value="ECO:0007669"/>
    <property type="project" value="UniProtKB-UniRule"/>
</dbReference>
<evidence type="ECO:0000256" key="3">
    <source>
        <dbReference type="ARBA" id="ARBA00022795"/>
    </source>
</evidence>
<dbReference type="KEGG" id="skr:BRX40_09370"/>
<dbReference type="Pfam" id="PF13861">
    <property type="entry name" value="FLgD_tudor"/>
    <property type="match status" value="1"/>
</dbReference>
<evidence type="ECO:0000256" key="5">
    <source>
        <dbReference type="RuleBase" id="RU362076"/>
    </source>
</evidence>
<dbReference type="InterPro" id="IPR025963">
    <property type="entry name" value="FLgD_Tudor"/>
</dbReference>
<gene>
    <name evidence="8" type="ORF">BRX40_09370</name>
    <name evidence="9" type="ORF">CA257_18870</name>
</gene>
<dbReference type="EMBL" id="QQWO01000020">
    <property type="protein sequence ID" value="RSU99973.1"/>
    <property type="molecule type" value="Genomic_DNA"/>
</dbReference>
<dbReference type="InterPro" id="IPR005648">
    <property type="entry name" value="FlgD"/>
</dbReference>
<dbReference type="Proteomes" id="UP000185161">
    <property type="component" value="Chromosome"/>
</dbReference>
<dbReference type="Gene3D" id="2.60.40.4070">
    <property type="match status" value="1"/>
</dbReference>
<dbReference type="AlphaFoldDB" id="A0A1L6J9L8"/>
<comment type="function">
    <text evidence="4 5">Required for flagellar hook formation. May act as a scaffolding protein.</text>
</comment>
<comment type="similarity">
    <text evidence="1 5">Belongs to the FlgD family.</text>
</comment>
<dbReference type="OrthoDB" id="9785233at2"/>
<evidence type="ECO:0000256" key="1">
    <source>
        <dbReference type="ARBA" id="ARBA00010577"/>
    </source>
</evidence>
<reference evidence="10" key="2">
    <citation type="submission" date="2016-12" db="EMBL/GenBank/DDBJ databases">
        <title>Whole genome sequencing of Sphingomonas sp. ABOJV.</title>
        <authorList>
            <person name="Conlan S."/>
            <person name="Thomas P.J."/>
            <person name="Mullikin J."/>
            <person name="Palmore T.N."/>
            <person name="Frank K.M."/>
            <person name="Segre J.A."/>
        </authorList>
    </citation>
    <scope>NUCLEOTIDE SEQUENCE [LARGE SCALE GENOMIC DNA]</scope>
    <source>
        <strain evidence="10">ABOJV</strain>
    </source>
</reference>
<dbReference type="Pfam" id="PF03963">
    <property type="entry name" value="FlgD"/>
    <property type="match status" value="1"/>
</dbReference>
<dbReference type="Proteomes" id="UP000286681">
    <property type="component" value="Unassembled WGS sequence"/>
</dbReference>
<organism evidence="8 10">
    <name type="scientific">Sphingomonas koreensis</name>
    <dbReference type="NCBI Taxonomy" id="93064"/>
    <lineage>
        <taxon>Bacteria</taxon>
        <taxon>Pseudomonadati</taxon>
        <taxon>Pseudomonadota</taxon>
        <taxon>Alphaproteobacteria</taxon>
        <taxon>Sphingomonadales</taxon>
        <taxon>Sphingomonadaceae</taxon>
        <taxon>Sphingomonas</taxon>
    </lineage>
</organism>
<dbReference type="STRING" id="93064.BRX40_09370"/>
<dbReference type="RefSeq" id="WP_066578611.1">
    <property type="nucleotide sequence ID" value="NZ_CP018820.1"/>
</dbReference>
<dbReference type="Gene3D" id="2.30.30.910">
    <property type="match status" value="1"/>
</dbReference>